<evidence type="ECO:0008006" key="5">
    <source>
        <dbReference type="Google" id="ProtNLM"/>
    </source>
</evidence>
<feature type="transmembrane region" description="Helical" evidence="2">
    <location>
        <begin position="119"/>
        <end position="147"/>
    </location>
</feature>
<feature type="transmembrane region" description="Helical" evidence="2">
    <location>
        <begin position="20"/>
        <end position="53"/>
    </location>
</feature>
<feature type="region of interest" description="Disordered" evidence="1">
    <location>
        <begin position="187"/>
        <end position="223"/>
    </location>
</feature>
<evidence type="ECO:0000313" key="3">
    <source>
        <dbReference type="EMBL" id="UGS35480.1"/>
    </source>
</evidence>
<dbReference type="Pfam" id="PF14333">
    <property type="entry name" value="DUF4389"/>
    <property type="match status" value="2"/>
</dbReference>
<evidence type="ECO:0000256" key="2">
    <source>
        <dbReference type="SAM" id="Phobius"/>
    </source>
</evidence>
<reference evidence="3" key="1">
    <citation type="journal article" date="2022" name="Int. J. Syst. Evol. Microbiol.">
        <title>Pseudomonas aegrilactucae sp. nov. and Pseudomonas morbosilactucae sp. nov., pathogens causing bacterial rot of lettuce in Japan.</title>
        <authorList>
            <person name="Sawada H."/>
            <person name="Fujikawa T."/>
            <person name="Satou M."/>
        </authorList>
    </citation>
    <scope>NUCLEOTIDE SEQUENCE</scope>
    <source>
        <strain evidence="3">0166_1</strain>
    </source>
</reference>
<dbReference type="EMBL" id="CP087164">
    <property type="protein sequence ID" value="UGS35480.1"/>
    <property type="molecule type" value="Genomic_DNA"/>
</dbReference>
<sequence>MYPVQYEADHVERHSRLTTFFRYFTVIPAALLTMLYLIGAYFAVIGAWFAIVFTGRYPEGIYDFVAGALRNATRLTAYFHLVTDRYPPWNGAPDDDYPVRVHIGPPLERYSRVKAGFRIILAIPVMIIAYVFSLLAEVGAFCAWFVIVFTGKMPQGLQDIIDMGIRYLTRANAYYFLITEDWPPFTDPKSPEGIGPAPTSPTVEPTAPAGAGGYQPPSTGGLS</sequence>
<accession>A0A9E6XW01</accession>
<dbReference type="Proteomes" id="UP001162834">
    <property type="component" value="Chromosome"/>
</dbReference>
<evidence type="ECO:0000313" key="4">
    <source>
        <dbReference type="Proteomes" id="UP001162834"/>
    </source>
</evidence>
<gene>
    <name evidence="3" type="ORF">DSM104329_01868</name>
</gene>
<keyword evidence="2" id="KW-0812">Transmembrane</keyword>
<organism evidence="3 4">
    <name type="scientific">Capillimicrobium parvum</name>
    <dbReference type="NCBI Taxonomy" id="2884022"/>
    <lineage>
        <taxon>Bacteria</taxon>
        <taxon>Bacillati</taxon>
        <taxon>Actinomycetota</taxon>
        <taxon>Thermoleophilia</taxon>
        <taxon>Solirubrobacterales</taxon>
        <taxon>Capillimicrobiaceae</taxon>
        <taxon>Capillimicrobium</taxon>
    </lineage>
</organism>
<keyword evidence="2" id="KW-1133">Transmembrane helix</keyword>
<evidence type="ECO:0000256" key="1">
    <source>
        <dbReference type="SAM" id="MobiDB-lite"/>
    </source>
</evidence>
<protein>
    <recommendedName>
        <fullName evidence="5">DUF4389 domain-containing protein</fullName>
    </recommendedName>
</protein>
<keyword evidence="2" id="KW-0472">Membrane</keyword>
<keyword evidence="4" id="KW-1185">Reference proteome</keyword>
<dbReference type="AlphaFoldDB" id="A0A9E6XW01"/>
<dbReference type="KEGG" id="sbae:DSM104329_01868"/>
<proteinExistence type="predicted"/>
<name>A0A9E6XW01_9ACTN</name>
<dbReference type="InterPro" id="IPR025498">
    <property type="entry name" value="DUF4389"/>
</dbReference>
<dbReference type="RefSeq" id="WP_259315166.1">
    <property type="nucleotide sequence ID" value="NZ_CP087164.1"/>
</dbReference>